<keyword evidence="2" id="KW-1133">Transmembrane helix</keyword>
<name>A0A370H2B6_9NOCA</name>
<evidence type="ECO:0000313" key="3">
    <source>
        <dbReference type="EMBL" id="RDI49758.1"/>
    </source>
</evidence>
<evidence type="ECO:0000313" key="4">
    <source>
        <dbReference type="Proteomes" id="UP000255355"/>
    </source>
</evidence>
<feature type="transmembrane region" description="Helical" evidence="2">
    <location>
        <begin position="68"/>
        <end position="90"/>
    </location>
</feature>
<dbReference type="AlphaFoldDB" id="A0A370H2B6"/>
<feature type="region of interest" description="Disordered" evidence="1">
    <location>
        <begin position="176"/>
        <end position="200"/>
    </location>
</feature>
<keyword evidence="4" id="KW-1185">Reference proteome</keyword>
<feature type="transmembrane region" description="Helical" evidence="2">
    <location>
        <begin position="20"/>
        <end position="41"/>
    </location>
</feature>
<organism evidence="3 4">
    <name type="scientific">Nocardia mexicana</name>
    <dbReference type="NCBI Taxonomy" id="279262"/>
    <lineage>
        <taxon>Bacteria</taxon>
        <taxon>Bacillati</taxon>
        <taxon>Actinomycetota</taxon>
        <taxon>Actinomycetes</taxon>
        <taxon>Mycobacteriales</taxon>
        <taxon>Nocardiaceae</taxon>
        <taxon>Nocardia</taxon>
    </lineage>
</organism>
<evidence type="ECO:0000256" key="1">
    <source>
        <dbReference type="SAM" id="MobiDB-lite"/>
    </source>
</evidence>
<protein>
    <submittedName>
        <fullName evidence="3">Uncharacterized protein DUF2567</fullName>
    </submittedName>
</protein>
<reference evidence="3 4" key="1">
    <citation type="submission" date="2018-07" db="EMBL/GenBank/DDBJ databases">
        <title>Genomic Encyclopedia of Type Strains, Phase IV (KMG-IV): sequencing the most valuable type-strain genomes for metagenomic binning, comparative biology and taxonomic classification.</title>
        <authorList>
            <person name="Goeker M."/>
        </authorList>
    </citation>
    <scope>NUCLEOTIDE SEQUENCE [LARGE SCALE GENOMIC DNA]</scope>
    <source>
        <strain evidence="3 4">DSM 44952</strain>
    </source>
</reference>
<sequence length="225" mass="22936">MAHQSAVVPSDARRRELRAVLWVVAAVLLVSAVGGALWGVLAPAEKVLVVEPGRGAALPGESAHRFDAVAIFVCAGAIAGLLSAAAVWRLRRLRGPLLQGGLLAGSLAGAWLMSWVGDQVAGLLHPRPSNPPVQAIVELAPAIVPSQVTGWTQLMVQPLIASLVVLVLAALSTSEDLGSGAGSTGESPDGARPYASDVTYGPYGTPVSQAIHLGPFQGADSGSPR</sequence>
<accession>A0A370H2B6</accession>
<keyword evidence="2" id="KW-0812">Transmembrane</keyword>
<dbReference type="OrthoDB" id="4557003at2"/>
<evidence type="ECO:0000256" key="2">
    <source>
        <dbReference type="SAM" id="Phobius"/>
    </source>
</evidence>
<keyword evidence="2" id="KW-0472">Membrane</keyword>
<dbReference type="STRING" id="1210089.GCA_001613165_02361"/>
<comment type="caution">
    <text evidence="3">The sequence shown here is derived from an EMBL/GenBank/DDBJ whole genome shotgun (WGS) entry which is preliminary data.</text>
</comment>
<dbReference type="Proteomes" id="UP000255355">
    <property type="component" value="Unassembled WGS sequence"/>
</dbReference>
<gene>
    <name evidence="3" type="ORF">DFR68_106195</name>
</gene>
<feature type="transmembrane region" description="Helical" evidence="2">
    <location>
        <begin position="154"/>
        <end position="171"/>
    </location>
</feature>
<dbReference type="RefSeq" id="WP_068018009.1">
    <property type="nucleotide sequence ID" value="NZ_QQAZ01000006.1"/>
</dbReference>
<dbReference type="InterPro" id="IPR021213">
    <property type="entry name" value="DUF2567"/>
</dbReference>
<dbReference type="Pfam" id="PF10821">
    <property type="entry name" value="DUF2567"/>
    <property type="match status" value="1"/>
</dbReference>
<feature type="transmembrane region" description="Helical" evidence="2">
    <location>
        <begin position="97"/>
        <end position="116"/>
    </location>
</feature>
<proteinExistence type="predicted"/>
<dbReference type="EMBL" id="QQAZ01000006">
    <property type="protein sequence ID" value="RDI49758.1"/>
    <property type="molecule type" value="Genomic_DNA"/>
</dbReference>